<proteinExistence type="inferred from homology"/>
<dbReference type="InterPro" id="IPR016073">
    <property type="entry name" value="Skp1_comp_POZ"/>
</dbReference>
<dbReference type="InterPro" id="IPR011333">
    <property type="entry name" value="SKP1/BTB/POZ_sf"/>
</dbReference>
<comment type="similarity">
    <text evidence="1">Belongs to the SKP1 family.</text>
</comment>
<dbReference type="InterPro" id="IPR001232">
    <property type="entry name" value="SKP1-like"/>
</dbReference>
<keyword evidence="3" id="KW-1185">Reference proteome</keyword>
<name>A0A1I7Z283_9BILA</name>
<dbReference type="GO" id="GO:0006511">
    <property type="term" value="P:ubiquitin-dependent protein catabolic process"/>
    <property type="evidence" value="ECO:0007669"/>
    <property type="project" value="InterPro"/>
</dbReference>
<evidence type="ECO:0000259" key="2">
    <source>
        <dbReference type="Pfam" id="PF03931"/>
    </source>
</evidence>
<dbReference type="SMART" id="SM00512">
    <property type="entry name" value="Skp1"/>
    <property type="match status" value="1"/>
</dbReference>
<protein>
    <submittedName>
        <fullName evidence="4">Skp1_POZ domain-containing protein</fullName>
    </submittedName>
</protein>
<dbReference type="Gene3D" id="3.30.710.10">
    <property type="entry name" value="Potassium Channel Kv1.1, Chain A"/>
    <property type="match status" value="1"/>
</dbReference>
<dbReference type="WBParaSite" id="L893_g22104.t1">
    <property type="protein sequence ID" value="L893_g22104.t1"/>
    <property type="gene ID" value="L893_g22104"/>
</dbReference>
<evidence type="ECO:0000313" key="4">
    <source>
        <dbReference type="WBParaSite" id="L893_g22104.t1"/>
    </source>
</evidence>
<sequence length="222" mass="25251">MPVECDAIHVSDAFTPSCDARPPNFGYLYRLCDIFSITIENIFMATETVKVTSSEVGGVVGQKFEIKKSDLGKMHLLKTMVLDLGLAEDELPEEAIPMPSVDATTLEAIVQWLRLHEDEEPRTEEHLLLHRLNRNVTRADVDLLDRLLPRSRLVKLINIAYHLDMPDLIDTLVKYTFNNLEGLTDVEILEWFDNPSFGTFPIAFLAALGRRVGRVLLRYRQA</sequence>
<organism evidence="3 4">
    <name type="scientific">Steinernema glaseri</name>
    <dbReference type="NCBI Taxonomy" id="37863"/>
    <lineage>
        <taxon>Eukaryota</taxon>
        <taxon>Metazoa</taxon>
        <taxon>Ecdysozoa</taxon>
        <taxon>Nematoda</taxon>
        <taxon>Chromadorea</taxon>
        <taxon>Rhabditida</taxon>
        <taxon>Tylenchina</taxon>
        <taxon>Panagrolaimomorpha</taxon>
        <taxon>Strongyloidoidea</taxon>
        <taxon>Steinernematidae</taxon>
        <taxon>Steinernema</taxon>
    </lineage>
</organism>
<dbReference type="Pfam" id="PF03931">
    <property type="entry name" value="Skp1_POZ"/>
    <property type="match status" value="1"/>
</dbReference>
<dbReference type="AlphaFoldDB" id="A0A1I7Z283"/>
<feature type="domain" description="SKP1 component POZ" evidence="2">
    <location>
        <begin position="61"/>
        <end position="117"/>
    </location>
</feature>
<dbReference type="SUPFAM" id="SSF54695">
    <property type="entry name" value="POZ domain"/>
    <property type="match status" value="1"/>
</dbReference>
<evidence type="ECO:0000256" key="1">
    <source>
        <dbReference type="ARBA" id="ARBA00009993"/>
    </source>
</evidence>
<dbReference type="Proteomes" id="UP000095287">
    <property type="component" value="Unplaced"/>
</dbReference>
<accession>A0A1I7Z283</accession>
<reference evidence="4" key="1">
    <citation type="submission" date="2016-11" db="UniProtKB">
        <authorList>
            <consortium name="WormBaseParasite"/>
        </authorList>
    </citation>
    <scope>IDENTIFICATION</scope>
</reference>
<evidence type="ECO:0000313" key="3">
    <source>
        <dbReference type="Proteomes" id="UP000095287"/>
    </source>
</evidence>